<keyword evidence="1" id="KW-0963">Cytoplasm</keyword>
<dbReference type="GO" id="GO:0003743">
    <property type="term" value="F:translation initiation factor activity"/>
    <property type="evidence" value="ECO:0007669"/>
    <property type="project" value="UniProtKB-KW"/>
</dbReference>
<keyword evidence="4" id="KW-0648">Protein biosynthesis</keyword>
<keyword evidence="2" id="KW-0396">Initiation factor</keyword>
<evidence type="ECO:0008006" key="8">
    <source>
        <dbReference type="Google" id="ProtNLM"/>
    </source>
</evidence>
<dbReference type="GO" id="GO:0003723">
    <property type="term" value="F:RNA binding"/>
    <property type="evidence" value="ECO:0007669"/>
    <property type="project" value="UniProtKB-KW"/>
</dbReference>
<evidence type="ECO:0000256" key="3">
    <source>
        <dbReference type="ARBA" id="ARBA00022884"/>
    </source>
</evidence>
<evidence type="ECO:0000256" key="5">
    <source>
        <dbReference type="SAM" id="MobiDB-lite"/>
    </source>
</evidence>
<dbReference type="AlphaFoldDB" id="A0A9P6WN12"/>
<evidence type="ECO:0000313" key="6">
    <source>
        <dbReference type="EMBL" id="KAG0690102.1"/>
    </source>
</evidence>
<feature type="compositionally biased region" description="Low complexity" evidence="5">
    <location>
        <begin position="155"/>
        <end position="169"/>
    </location>
</feature>
<evidence type="ECO:0000313" key="7">
    <source>
        <dbReference type="Proteomes" id="UP000697127"/>
    </source>
</evidence>
<name>A0A9P6WN12_9ASCO</name>
<organism evidence="6 7">
    <name type="scientific">Pichia californica</name>
    <dbReference type="NCBI Taxonomy" id="460514"/>
    <lineage>
        <taxon>Eukaryota</taxon>
        <taxon>Fungi</taxon>
        <taxon>Dikarya</taxon>
        <taxon>Ascomycota</taxon>
        <taxon>Saccharomycotina</taxon>
        <taxon>Pichiomycetes</taxon>
        <taxon>Pichiales</taxon>
        <taxon>Pichiaceae</taxon>
        <taxon>Pichia</taxon>
    </lineage>
</organism>
<protein>
    <recommendedName>
        <fullName evidence="8">Eukaryotic translation initiation factor 3 subunit D</fullName>
    </recommendedName>
</protein>
<dbReference type="PIRSF" id="PIRSF016281">
    <property type="entry name" value="EIF-3_zeta"/>
    <property type="match status" value="1"/>
</dbReference>
<keyword evidence="3" id="KW-0694">RNA-binding</keyword>
<proteinExistence type="predicted"/>
<feature type="compositionally biased region" description="Low complexity" evidence="5">
    <location>
        <begin position="125"/>
        <end position="137"/>
    </location>
</feature>
<dbReference type="OrthoDB" id="16538at2759"/>
<evidence type="ECO:0000256" key="1">
    <source>
        <dbReference type="ARBA" id="ARBA00022490"/>
    </source>
</evidence>
<dbReference type="EMBL" id="PUHW01000046">
    <property type="protein sequence ID" value="KAG0690102.1"/>
    <property type="molecule type" value="Genomic_DNA"/>
</dbReference>
<dbReference type="GO" id="GO:0005852">
    <property type="term" value="C:eukaryotic translation initiation factor 3 complex"/>
    <property type="evidence" value="ECO:0007669"/>
    <property type="project" value="InterPro"/>
</dbReference>
<sequence length="543" mass="60018">MSPFHIDVSKLPSIENPWGPSAVTPDALQFNGVPYAPFIKTDKLGKIADWNSVKEEEQLPGKNNNLQKRRDVYHAYGASAAKLFGAETEEKGFSLVENTASSGNKQAVLNGHRNRQFQNQTGKKTTSTSTPATQASALKKKVGSAAPTKKQPITKNAAKWGGNNKWGNNRWANDEAKLKESSINVEEDWESVAEIEFNKLTKLNLEVPKSETLSTNGTIHQYLKKYENNTATPLEPVFQSTYNQTSSDDSILKNYAKTDSAKVFITDAIIAQLMCTPRASASWDIIVTKKNGKIFFDKRPNTFNLPVNENSSPVEVKESDINHPAKLELEDIETSNSFISGSLAKNSSKFSDISPVTLSSAIPKGYKYVKFNLPNGTSTDDDSQGSVPIIVRVSLDAYTYTASSNLALHSLLQYESNDWRTRFNGGAQGNIFVDEVKKNNNKLSQWATECVLGGINQIKLGFITRADPKSNASHLVAGTMTSTIDILCQQLKLSINNGWGIVKSFIDIIEHEGGDNDYRFVIFKTPNSQKVIIYKVPFDSFDF</sequence>
<reference evidence="6" key="1">
    <citation type="submission" date="2020-11" db="EMBL/GenBank/DDBJ databases">
        <title>Kefir isolates.</title>
        <authorList>
            <person name="Marcisauskas S."/>
            <person name="Kim Y."/>
            <person name="Blasche S."/>
        </authorList>
    </citation>
    <scope>NUCLEOTIDE SEQUENCE</scope>
    <source>
        <strain evidence="6">Olga-1</strain>
    </source>
</reference>
<dbReference type="PANTHER" id="PTHR12399">
    <property type="entry name" value="EUKARYOTIC TRANSLATION INITIATION FACTOR 3 SUBUNIT 7"/>
    <property type="match status" value="1"/>
</dbReference>
<accession>A0A9P6WN12</accession>
<dbReference type="Proteomes" id="UP000697127">
    <property type="component" value="Unassembled WGS sequence"/>
</dbReference>
<evidence type="ECO:0000256" key="4">
    <source>
        <dbReference type="ARBA" id="ARBA00022917"/>
    </source>
</evidence>
<keyword evidence="7" id="KW-1185">Reference proteome</keyword>
<evidence type="ECO:0000256" key="2">
    <source>
        <dbReference type="ARBA" id="ARBA00022540"/>
    </source>
</evidence>
<dbReference type="PANTHER" id="PTHR12399:SF0">
    <property type="entry name" value="EUKARYOTIC TRANSLATION INITIATION FACTOR 3 SUBUNIT D"/>
    <property type="match status" value="1"/>
</dbReference>
<gene>
    <name evidence="6" type="ORF">C6P40_003865</name>
</gene>
<feature type="region of interest" description="Disordered" evidence="5">
    <location>
        <begin position="113"/>
        <end position="169"/>
    </location>
</feature>
<dbReference type="Pfam" id="PF05091">
    <property type="entry name" value="eIF-3_zeta"/>
    <property type="match status" value="1"/>
</dbReference>
<comment type="caution">
    <text evidence="6">The sequence shown here is derived from an EMBL/GenBank/DDBJ whole genome shotgun (WGS) entry which is preliminary data.</text>
</comment>
<dbReference type="InterPro" id="IPR007783">
    <property type="entry name" value="eIF3d"/>
</dbReference>